<dbReference type="OrthoDB" id="2043141at2"/>
<dbReference type="InterPro" id="IPR054612">
    <property type="entry name" value="Phage_capsid-like_C"/>
</dbReference>
<organism evidence="3 4">
    <name type="scientific">Listeria grandensis FSL F6-0971</name>
    <dbReference type="NCBI Taxonomy" id="1265819"/>
    <lineage>
        <taxon>Bacteria</taxon>
        <taxon>Bacillati</taxon>
        <taxon>Bacillota</taxon>
        <taxon>Bacilli</taxon>
        <taxon>Bacillales</taxon>
        <taxon>Listeriaceae</taxon>
        <taxon>Listeria</taxon>
    </lineage>
</organism>
<proteinExistence type="predicted"/>
<dbReference type="SUPFAM" id="SSF56563">
    <property type="entry name" value="Major capsid protein gp5"/>
    <property type="match status" value="1"/>
</dbReference>
<protein>
    <submittedName>
        <fullName evidence="3">Major capsid protein</fullName>
    </submittedName>
</protein>
<dbReference type="AlphaFoldDB" id="W7BRV9"/>
<keyword evidence="4" id="KW-1185">Reference proteome</keyword>
<sequence>MPMLTLQAHKQAEKELKGNFVNTMRDGTEEQQVEAFAELSDAMMHRIMAEARETMQAGMNDTTVLSQRGFNPLTTDEQSYYNEVIAGNGFAGTEKLMPPTVFQRVFEDLVNKHPLLAKIDFVNTTATTEWIISIGEVQTAWWGPLCAEIKEVLDKGFDKVSTSLYKLSAYIPICNAMLDLGVEWLDLYVRTVLAESMALGLEFGIIAGTGKDQPIGMMKDINNVTDGKYVDKEATVLPDLKPLTLAEKIMVPLTREGKRSVSDVLLIVNPLDYWAKIWASTVMLTPQGTYVAGILPIPATIIESSAVPVGRMVAGLGNDYFMGIGSEQKIKTSDQVRLLDDETIYYAKQYATGRPKDNASFYVFDIENMDTSLAFDVNVKTPTATPAA</sequence>
<dbReference type="InterPro" id="IPR024455">
    <property type="entry name" value="Phage_capsid"/>
</dbReference>
<reference evidence="3 4" key="1">
    <citation type="journal article" date="2014" name="Int. J. Syst. Evol. Microbiol.">
        <title>Listeria floridensis sp. nov., Listeria aquatica sp. nov., Listeria cornellensis sp. nov., Listeria riparia sp. nov. and Listeria grandensis sp. nov., from agricultural and natural environments.</title>
        <authorList>
            <person name="den Bakker H.C."/>
            <person name="Warchocki S."/>
            <person name="Wright E.M."/>
            <person name="Allred A.F."/>
            <person name="Ahlstrom C."/>
            <person name="Manuel C.S."/>
            <person name="Stasiewicz M.J."/>
            <person name="Burrell A."/>
            <person name="Roof S."/>
            <person name="Strawn L."/>
            <person name="Fortes E.D."/>
            <person name="Nightingale K.K."/>
            <person name="Kephart D."/>
            <person name="Wiedmann M."/>
        </authorList>
    </citation>
    <scope>NUCLEOTIDE SEQUENCE [LARGE SCALE GENOMIC DNA]</scope>
    <source>
        <strain evidence="4">FSL F6-971</strain>
    </source>
</reference>
<evidence type="ECO:0000313" key="4">
    <source>
        <dbReference type="Proteomes" id="UP000019253"/>
    </source>
</evidence>
<gene>
    <name evidence="3" type="ORF">PGRAN_11328</name>
</gene>
<comment type="caution">
    <text evidence="3">The sequence shown here is derived from an EMBL/GenBank/DDBJ whole genome shotgun (WGS) entry which is preliminary data.</text>
</comment>
<name>W7BRV9_9LIST</name>
<feature type="domain" description="Phage capsid-like C-terminal" evidence="2">
    <location>
        <begin position="96"/>
        <end position="239"/>
    </location>
</feature>
<dbReference type="Pfam" id="PF05065">
    <property type="entry name" value="Phage_capsid"/>
    <property type="match status" value="1"/>
</dbReference>
<dbReference type="PATRIC" id="fig|1265819.5.peg.2270"/>
<evidence type="ECO:0000256" key="1">
    <source>
        <dbReference type="ARBA" id="ARBA00004328"/>
    </source>
</evidence>
<evidence type="ECO:0000313" key="3">
    <source>
        <dbReference type="EMBL" id="EUJ22983.1"/>
    </source>
</evidence>
<accession>W7BRV9</accession>
<dbReference type="Proteomes" id="UP000019253">
    <property type="component" value="Unassembled WGS sequence"/>
</dbReference>
<dbReference type="RefSeq" id="WP_051998583.1">
    <property type="nucleotide sequence ID" value="NZ_AODD01000015.1"/>
</dbReference>
<dbReference type="NCBIfam" id="TIGR01554">
    <property type="entry name" value="major_cap_HK97"/>
    <property type="match status" value="1"/>
</dbReference>
<dbReference type="EMBL" id="AODD01000015">
    <property type="protein sequence ID" value="EUJ22983.1"/>
    <property type="molecule type" value="Genomic_DNA"/>
</dbReference>
<comment type="subcellular location">
    <subcellularLocation>
        <location evidence="1">Virion</location>
    </subcellularLocation>
</comment>
<evidence type="ECO:0000259" key="2">
    <source>
        <dbReference type="Pfam" id="PF05065"/>
    </source>
</evidence>
<dbReference type="STRING" id="1265819.PGRAN_11328"/>